<proteinExistence type="predicted"/>
<dbReference type="InterPro" id="IPR012373">
    <property type="entry name" value="Ferrdict_sens_TM"/>
</dbReference>
<dbReference type="GO" id="GO:0016989">
    <property type="term" value="F:sigma factor antagonist activity"/>
    <property type="evidence" value="ECO:0007669"/>
    <property type="project" value="TreeGrafter"/>
</dbReference>
<reference evidence="3 4" key="1">
    <citation type="journal article" date="2011" name="J. Bacteriol.">
        <title>Complete genome sequence of the haloaromatic acid-degrading bacterium Achromobacter xylosoxidans A8.</title>
        <authorList>
            <person name="Strnad H."/>
            <person name="Ridl J."/>
            <person name="Paces J."/>
            <person name="Kolar M."/>
            <person name="Vlcek C."/>
            <person name="Paces V."/>
        </authorList>
    </citation>
    <scope>NUCLEOTIDE SEQUENCE [LARGE SCALE GENOMIC DNA]</scope>
    <source>
        <strain evidence="3 4">A8</strain>
    </source>
</reference>
<dbReference type="PIRSF" id="PIRSF018266">
    <property type="entry name" value="FecR"/>
    <property type="match status" value="1"/>
</dbReference>
<dbReference type="Gene3D" id="2.60.120.1440">
    <property type="match status" value="1"/>
</dbReference>
<feature type="domain" description="FecR N-terminal" evidence="2">
    <location>
        <begin position="16"/>
        <end position="55"/>
    </location>
</feature>
<dbReference type="RefSeq" id="WP_013396272.1">
    <property type="nucleotide sequence ID" value="NC_014640.1"/>
</dbReference>
<evidence type="ECO:0000259" key="2">
    <source>
        <dbReference type="Pfam" id="PF16220"/>
    </source>
</evidence>
<dbReference type="KEGG" id="axy:AXYL_05674"/>
<evidence type="ECO:0000313" key="4">
    <source>
        <dbReference type="Proteomes" id="UP000006876"/>
    </source>
</evidence>
<dbReference type="Pfam" id="PF04773">
    <property type="entry name" value="FecR"/>
    <property type="match status" value="1"/>
</dbReference>
<dbReference type="PANTHER" id="PTHR30273">
    <property type="entry name" value="PERIPLASMIC SIGNAL SENSOR AND SIGMA FACTOR ACTIVATOR FECR-RELATED"/>
    <property type="match status" value="1"/>
</dbReference>
<dbReference type="Pfam" id="PF16220">
    <property type="entry name" value="DUF4880"/>
    <property type="match status" value="1"/>
</dbReference>
<sequence length="325" mass="35333">MSGASLPRPACDAQLEQAVDWIVLLTSGQATDGDRQRFDHWLASHPDHARAWAEVDGIMQQPLARLRGAADTAPGPVRAARAALLQNSGLDRRRLLKLTMLLSGVSAGALIADRYIPLAGLSATYSTHTGERQTYTLEDGSMLTLNARSAADVRYDDTRRLVLLRQGGLYAEARADSRPFVVQTRYGAVHGGASHLAVSQFDTYAVASALESTLTLRPERGSPLILAQAGTAAFDRDRAWQREDVAQASWRSGILSVRDARLAEVIEQLRAYQAGVIRLSPEAGALRVFGVFPLDDPRQTLLALGETLPIQVRRYGPWLTLVDSA</sequence>
<protein>
    <submittedName>
        <fullName evidence="3">FecR family protein 26</fullName>
    </submittedName>
</protein>
<dbReference type="AlphaFoldDB" id="E3HG70"/>
<dbReference type="InterPro" id="IPR006860">
    <property type="entry name" value="FecR"/>
</dbReference>
<dbReference type="eggNOG" id="COG3712">
    <property type="taxonomic scope" value="Bacteria"/>
</dbReference>
<gene>
    <name evidence="3" type="ordered locus">AXYL_05674</name>
</gene>
<accession>E3HG70</accession>
<dbReference type="STRING" id="762376.AXYL_05674"/>
<evidence type="ECO:0000259" key="1">
    <source>
        <dbReference type="Pfam" id="PF04773"/>
    </source>
</evidence>
<name>E3HG70_ACHXA</name>
<dbReference type="Proteomes" id="UP000006876">
    <property type="component" value="Chromosome"/>
</dbReference>
<dbReference type="PANTHER" id="PTHR30273:SF2">
    <property type="entry name" value="PROTEIN FECR"/>
    <property type="match status" value="1"/>
</dbReference>
<organism evidence="3 4">
    <name type="scientific">Achromobacter xylosoxidans (strain A8)</name>
    <dbReference type="NCBI Taxonomy" id="762376"/>
    <lineage>
        <taxon>Bacteria</taxon>
        <taxon>Pseudomonadati</taxon>
        <taxon>Pseudomonadota</taxon>
        <taxon>Betaproteobacteria</taxon>
        <taxon>Burkholderiales</taxon>
        <taxon>Alcaligenaceae</taxon>
        <taxon>Achromobacter</taxon>
    </lineage>
</organism>
<dbReference type="HOGENOM" id="CLU_050192_0_0_4"/>
<feature type="domain" description="FecR protein" evidence="1">
    <location>
        <begin position="124"/>
        <end position="210"/>
    </location>
</feature>
<evidence type="ECO:0000313" key="3">
    <source>
        <dbReference type="EMBL" id="ADP18973.1"/>
    </source>
</evidence>
<dbReference type="PATRIC" id="fig|762376.5.peg.5685"/>
<dbReference type="OrthoDB" id="1100567at2"/>
<dbReference type="InterPro" id="IPR032623">
    <property type="entry name" value="FecR_N"/>
</dbReference>
<dbReference type="EMBL" id="CP002287">
    <property type="protein sequence ID" value="ADP18973.1"/>
    <property type="molecule type" value="Genomic_DNA"/>
</dbReference>